<dbReference type="Gene3D" id="3.30.565.10">
    <property type="entry name" value="Histidine kinase-like ATPase, C-terminal domain"/>
    <property type="match status" value="1"/>
</dbReference>
<evidence type="ECO:0000256" key="6">
    <source>
        <dbReference type="ARBA" id="ARBA00022553"/>
    </source>
</evidence>
<dbReference type="HOGENOM" id="CLU_000445_89_27_4"/>
<gene>
    <name evidence="19" type="ordered locus">Acav_3301</name>
</gene>
<dbReference type="PANTHER" id="PTHR44936">
    <property type="entry name" value="SENSOR PROTEIN CREC"/>
    <property type="match status" value="1"/>
</dbReference>
<keyword evidence="11" id="KW-0067">ATP-binding</keyword>
<dbReference type="SUPFAM" id="SSF47384">
    <property type="entry name" value="Homodimeric domain of signal transducing histidine kinase"/>
    <property type="match status" value="1"/>
</dbReference>
<dbReference type="InterPro" id="IPR003594">
    <property type="entry name" value="HATPase_dom"/>
</dbReference>
<dbReference type="EC" id="2.7.13.3" evidence="3"/>
<comment type="catalytic activity">
    <reaction evidence="1">
        <text>ATP + protein L-histidine = ADP + protein N-phospho-L-histidine.</text>
        <dbReference type="EC" id="2.7.13.3"/>
    </reaction>
</comment>
<dbReference type="SUPFAM" id="SSF55874">
    <property type="entry name" value="ATPase domain of HSP90 chaperone/DNA topoisomerase II/histidine kinase"/>
    <property type="match status" value="1"/>
</dbReference>
<dbReference type="InterPro" id="IPR036890">
    <property type="entry name" value="HATPase_C_sf"/>
</dbReference>
<evidence type="ECO:0000259" key="18">
    <source>
        <dbReference type="PROSITE" id="PS50885"/>
    </source>
</evidence>
<evidence type="ECO:0000256" key="1">
    <source>
        <dbReference type="ARBA" id="ARBA00000085"/>
    </source>
</evidence>
<dbReference type="PRINTS" id="PR00344">
    <property type="entry name" value="BCTRLSENSOR"/>
</dbReference>
<dbReference type="PANTHER" id="PTHR44936:SF5">
    <property type="entry name" value="SENSOR HISTIDINE KINASE ENVZ"/>
    <property type="match status" value="1"/>
</dbReference>
<keyword evidence="12 16" id="KW-1133">Transmembrane helix</keyword>
<evidence type="ECO:0000256" key="10">
    <source>
        <dbReference type="ARBA" id="ARBA00022777"/>
    </source>
</evidence>
<evidence type="ECO:0000313" key="19">
    <source>
        <dbReference type="EMBL" id="ADX47203.1"/>
    </source>
</evidence>
<evidence type="ECO:0000256" key="4">
    <source>
        <dbReference type="ARBA" id="ARBA00022475"/>
    </source>
</evidence>
<dbReference type="GO" id="GO:0005524">
    <property type="term" value="F:ATP binding"/>
    <property type="evidence" value="ECO:0007669"/>
    <property type="project" value="UniProtKB-KW"/>
</dbReference>
<dbReference type="InterPro" id="IPR036097">
    <property type="entry name" value="HisK_dim/P_sf"/>
</dbReference>
<evidence type="ECO:0000313" key="20">
    <source>
        <dbReference type="Proteomes" id="UP000002482"/>
    </source>
</evidence>
<keyword evidence="9" id="KW-0547">Nucleotide-binding</keyword>
<dbReference type="InterPro" id="IPR003660">
    <property type="entry name" value="HAMP_dom"/>
</dbReference>
<keyword evidence="6" id="KW-0597">Phosphoprotein</keyword>
<dbReference type="SMART" id="SM00388">
    <property type="entry name" value="HisKA"/>
    <property type="match status" value="1"/>
</dbReference>
<evidence type="ECO:0000256" key="12">
    <source>
        <dbReference type="ARBA" id="ARBA00022989"/>
    </source>
</evidence>
<dbReference type="AlphaFoldDB" id="F0Q973"/>
<evidence type="ECO:0000256" key="8">
    <source>
        <dbReference type="ARBA" id="ARBA00022692"/>
    </source>
</evidence>
<evidence type="ECO:0000256" key="13">
    <source>
        <dbReference type="ARBA" id="ARBA00023012"/>
    </source>
</evidence>
<evidence type="ECO:0000256" key="11">
    <source>
        <dbReference type="ARBA" id="ARBA00022840"/>
    </source>
</evidence>
<feature type="transmembrane region" description="Helical" evidence="16">
    <location>
        <begin position="38"/>
        <end position="58"/>
    </location>
</feature>
<evidence type="ECO:0000256" key="5">
    <source>
        <dbReference type="ARBA" id="ARBA00022519"/>
    </source>
</evidence>
<dbReference type="PROSITE" id="PS50885">
    <property type="entry name" value="HAMP"/>
    <property type="match status" value="1"/>
</dbReference>
<dbReference type="KEGG" id="aaa:Acav_3301"/>
<comment type="subcellular location">
    <subcellularLocation>
        <location evidence="2">Cell inner membrane</location>
        <topology evidence="2">Multi-pass membrane protein</topology>
    </subcellularLocation>
</comment>
<keyword evidence="14 16" id="KW-0472">Membrane</keyword>
<evidence type="ECO:0000256" key="3">
    <source>
        <dbReference type="ARBA" id="ARBA00012438"/>
    </source>
</evidence>
<dbReference type="Pfam" id="PF02518">
    <property type="entry name" value="HATPase_c"/>
    <property type="match status" value="1"/>
</dbReference>
<dbReference type="CDD" id="cd00082">
    <property type="entry name" value="HisKA"/>
    <property type="match status" value="1"/>
</dbReference>
<reference evidence="19" key="1">
    <citation type="submission" date="2011-02" db="EMBL/GenBank/DDBJ databases">
        <title>Complete sequence of Acidovorax avenae subsp. avenae ATCC 19860.</title>
        <authorList>
            <consortium name="US DOE Joint Genome Institute"/>
            <person name="Lucas S."/>
            <person name="Copeland A."/>
            <person name="Lapidus A."/>
            <person name="Cheng J.-F."/>
            <person name="Goodwin L."/>
            <person name="Pitluck S."/>
            <person name="Chertkov O."/>
            <person name="Held B."/>
            <person name="Detter J.C."/>
            <person name="Han C."/>
            <person name="Tapia R."/>
            <person name="Land M."/>
            <person name="Hauser L."/>
            <person name="Kyrpides N."/>
            <person name="Ivanova N."/>
            <person name="Ovchinnikova G."/>
            <person name="Pagani I."/>
            <person name="Gordon S."/>
            <person name="Woyke T."/>
        </authorList>
    </citation>
    <scope>NUCLEOTIDE SEQUENCE</scope>
    <source>
        <strain evidence="19">ATCC 19860</strain>
    </source>
</reference>
<feature type="region of interest" description="Disordered" evidence="15">
    <location>
        <begin position="65"/>
        <end position="94"/>
    </location>
</feature>
<dbReference type="GO" id="GO:0000155">
    <property type="term" value="F:phosphorelay sensor kinase activity"/>
    <property type="evidence" value="ECO:0007669"/>
    <property type="project" value="InterPro"/>
</dbReference>
<organism evidence="19 20">
    <name type="scientific">Paracidovorax avenae (strain ATCC 19860 / DSM 7227 / CCUG 15838 / JCM 20985 / LMG 2117 / NCPPB 1011)</name>
    <name type="common">Acidovorax avenae</name>
    <dbReference type="NCBI Taxonomy" id="643561"/>
    <lineage>
        <taxon>Bacteria</taxon>
        <taxon>Pseudomonadati</taxon>
        <taxon>Pseudomonadota</taxon>
        <taxon>Betaproteobacteria</taxon>
        <taxon>Burkholderiales</taxon>
        <taxon>Comamonadaceae</taxon>
        <taxon>Paracidovorax</taxon>
    </lineage>
</organism>
<dbReference type="Pfam" id="PF00512">
    <property type="entry name" value="HisKA"/>
    <property type="match status" value="1"/>
</dbReference>
<dbReference type="Gene3D" id="1.10.287.130">
    <property type="match status" value="1"/>
</dbReference>
<dbReference type="EMBL" id="CP002521">
    <property type="protein sequence ID" value="ADX47203.1"/>
    <property type="molecule type" value="Genomic_DNA"/>
</dbReference>
<protein>
    <recommendedName>
        <fullName evidence="3">histidine kinase</fullName>
        <ecNumber evidence="3">2.7.13.3</ecNumber>
    </recommendedName>
</protein>
<sequence length="403" mass="42925">MATAGPDAPVTQVPPSPRPAGWRAAAARCLPDTLFGRLAMLLFVAVLASHVLALTLMFEFRPGPGPGPHHRPPAADGPDGARQGPPGTTVVGQGGVELPLPHPARHPPGWWHPGLLLDIGVRLAALMLAAWWGARWLARPLHRLATAARQLGTDVHRPPLPEDGTAECREASRVFNLMQARIRRQLDERDRFVAAVSHDLRTPLTRLRLRAESLGQDSERTAFARDIAEMDAMIAATLDHLRGVASAEPLALLDVQALIESLVDDEQACGHEVRCSGIARPLPARAGALRRCLDNLVGNAVRYGGSAEIALEDAPDALRIHVRDHGPGLPQDELGKVVQPFYRVETSRNRHSGGAGLGLSIASDIVQRHGGSLLLSNAAGGGLRATVVLPRPDEPVVPGGKSV</sequence>
<evidence type="ECO:0000256" key="16">
    <source>
        <dbReference type="SAM" id="Phobius"/>
    </source>
</evidence>
<dbReference type="SMART" id="SM00304">
    <property type="entry name" value="HAMP"/>
    <property type="match status" value="1"/>
</dbReference>
<dbReference type="CDD" id="cd00075">
    <property type="entry name" value="HATPase"/>
    <property type="match status" value="1"/>
</dbReference>
<feature type="compositionally biased region" description="Low complexity" evidence="15">
    <location>
        <begin position="74"/>
        <end position="91"/>
    </location>
</feature>
<keyword evidence="13" id="KW-0902">Two-component regulatory system</keyword>
<dbReference type="Pfam" id="PF00672">
    <property type="entry name" value="HAMP"/>
    <property type="match status" value="1"/>
</dbReference>
<keyword evidence="8 16" id="KW-0812">Transmembrane</keyword>
<evidence type="ECO:0000256" key="9">
    <source>
        <dbReference type="ARBA" id="ARBA00022741"/>
    </source>
</evidence>
<evidence type="ECO:0000256" key="14">
    <source>
        <dbReference type="ARBA" id="ARBA00023136"/>
    </source>
</evidence>
<dbReference type="Proteomes" id="UP000002482">
    <property type="component" value="Chromosome"/>
</dbReference>
<dbReference type="PROSITE" id="PS50109">
    <property type="entry name" value="HIS_KIN"/>
    <property type="match status" value="1"/>
</dbReference>
<dbReference type="GO" id="GO:0005886">
    <property type="term" value="C:plasma membrane"/>
    <property type="evidence" value="ECO:0007669"/>
    <property type="project" value="UniProtKB-SubCell"/>
</dbReference>
<feature type="domain" description="Histidine kinase" evidence="17">
    <location>
        <begin position="195"/>
        <end position="393"/>
    </location>
</feature>
<evidence type="ECO:0000256" key="7">
    <source>
        <dbReference type="ARBA" id="ARBA00022679"/>
    </source>
</evidence>
<keyword evidence="20" id="KW-1185">Reference proteome</keyword>
<evidence type="ECO:0000256" key="2">
    <source>
        <dbReference type="ARBA" id="ARBA00004429"/>
    </source>
</evidence>
<dbReference type="InterPro" id="IPR005467">
    <property type="entry name" value="His_kinase_dom"/>
</dbReference>
<keyword evidence="4" id="KW-1003">Cell membrane</keyword>
<feature type="domain" description="HAMP" evidence="18">
    <location>
        <begin position="135"/>
        <end position="187"/>
    </location>
</feature>
<keyword evidence="10 19" id="KW-0418">Kinase</keyword>
<dbReference type="SMART" id="SM00387">
    <property type="entry name" value="HATPase_c"/>
    <property type="match status" value="1"/>
</dbReference>
<accession>F0Q973</accession>
<evidence type="ECO:0000256" key="15">
    <source>
        <dbReference type="SAM" id="MobiDB-lite"/>
    </source>
</evidence>
<dbReference type="InterPro" id="IPR050980">
    <property type="entry name" value="2C_sensor_his_kinase"/>
</dbReference>
<evidence type="ECO:0000259" key="17">
    <source>
        <dbReference type="PROSITE" id="PS50109"/>
    </source>
</evidence>
<dbReference type="InterPro" id="IPR003661">
    <property type="entry name" value="HisK_dim/P_dom"/>
</dbReference>
<proteinExistence type="predicted"/>
<name>F0Q973_PARA1</name>
<feature type="region of interest" description="Disordered" evidence="15">
    <location>
        <begin position="1"/>
        <end position="20"/>
    </location>
</feature>
<keyword evidence="5" id="KW-0997">Cell inner membrane</keyword>
<dbReference type="OrthoDB" id="9804645at2"/>
<keyword evidence="7" id="KW-0808">Transferase</keyword>
<dbReference type="InterPro" id="IPR004358">
    <property type="entry name" value="Sig_transdc_His_kin-like_C"/>
</dbReference>